<keyword evidence="3 7" id="KW-0347">Helicase</keyword>
<reference evidence="7 8" key="1">
    <citation type="journal article" date="2017" name="Nat. Commun.">
        <title>In situ click chemistry generation of cyclooxygenase-2 inhibitors.</title>
        <authorList>
            <person name="Bhardwaj A."/>
            <person name="Kaur J."/>
            <person name="Wuest M."/>
            <person name="Wuest F."/>
        </authorList>
    </citation>
    <scope>NUCLEOTIDE SEQUENCE [LARGE SCALE GENOMIC DNA]</scope>
    <source>
        <strain evidence="7">S2_012_000_R3_94</strain>
    </source>
</reference>
<dbReference type="GO" id="GO:0004386">
    <property type="term" value="F:helicase activity"/>
    <property type="evidence" value="ECO:0007669"/>
    <property type="project" value="UniProtKB-KW"/>
</dbReference>
<dbReference type="PANTHER" id="PTHR47961:SF6">
    <property type="entry name" value="DNA-DIRECTED DNA POLYMERASE"/>
    <property type="match status" value="1"/>
</dbReference>
<dbReference type="Pfam" id="PF00270">
    <property type="entry name" value="DEAD"/>
    <property type="match status" value="1"/>
</dbReference>
<proteinExistence type="predicted"/>
<dbReference type="InterPro" id="IPR001650">
    <property type="entry name" value="Helicase_C-like"/>
</dbReference>
<organism evidence="7 8">
    <name type="scientific">Paracoccus denitrificans</name>
    <dbReference type="NCBI Taxonomy" id="266"/>
    <lineage>
        <taxon>Bacteria</taxon>
        <taxon>Pseudomonadati</taxon>
        <taxon>Pseudomonadota</taxon>
        <taxon>Alphaproteobacteria</taxon>
        <taxon>Rhodobacterales</taxon>
        <taxon>Paracoccaceae</taxon>
        <taxon>Paracoccus</taxon>
    </lineage>
</organism>
<evidence type="ECO:0000256" key="2">
    <source>
        <dbReference type="ARBA" id="ARBA00022801"/>
    </source>
</evidence>
<dbReference type="GO" id="GO:0005524">
    <property type="term" value="F:ATP binding"/>
    <property type="evidence" value="ECO:0007669"/>
    <property type="project" value="UniProtKB-KW"/>
</dbReference>
<comment type="caution">
    <text evidence="7">The sequence shown here is derived from an EMBL/GenBank/DDBJ whole genome shotgun (WGS) entry which is preliminary data.</text>
</comment>
<feature type="domain" description="Helicase C-terminal" evidence="6">
    <location>
        <begin position="588"/>
        <end position="789"/>
    </location>
</feature>
<keyword evidence="2" id="KW-0378">Hydrolase</keyword>
<evidence type="ECO:0000259" key="6">
    <source>
        <dbReference type="PROSITE" id="PS51194"/>
    </source>
</evidence>
<dbReference type="SMART" id="SM00490">
    <property type="entry name" value="HELICc"/>
    <property type="match status" value="1"/>
</dbReference>
<feature type="domain" description="Helicase ATP-binding" evidence="5">
    <location>
        <begin position="316"/>
        <end position="486"/>
    </location>
</feature>
<evidence type="ECO:0000313" key="8">
    <source>
        <dbReference type="Proteomes" id="UP000315344"/>
    </source>
</evidence>
<accession>A0A533HYM6</accession>
<dbReference type="GO" id="GO:0003676">
    <property type="term" value="F:nucleic acid binding"/>
    <property type="evidence" value="ECO:0007669"/>
    <property type="project" value="InterPro"/>
</dbReference>
<dbReference type="AlphaFoldDB" id="A0A533HYM6"/>
<sequence length="1100" mass="118749">MFDPVTAEIMRTAPALPGLNPAELPQLLTAQYAELAARRMRRVDGAEEAAGDGAADGEWPLARIADAYEIVVSVRRDADHRRAAAFVAGTAHQILAQDLAQTDAAGSVAIMDRDRIHPAIAAAVLFLVAEQYADAHEAARFIRPEDGGQDYVCTILAEDIRDLARGNFQSILDRAQRRPEGFFSGGLLEQRGTTALFESLVVGVELFAAEVLAEDMPEKAAGRFDGARATFARVLALSSLEHGRLGDLSQNFQTTYPGPRHLASLLLAAYDSIAGAAVTRLQPPNGSDRDYWRSWLRHRANAAPFAWPNHREAIAKGFHESGKSAVLVLPTGAGKTTVSCLKIAAVLASGKSVVFLAPTHALVDQLTDDLQKVFPESLEGSVVSSDFDRLFAPGTNFESIEVMTPERCLALLSYSPEAFENVGLLVFDECHLLSPVSNLRRALDGMFCVLAFNSIAPEADFLFLSAMLDNGAAFAEWIEELTGRTCVFADPLWKPSRQARGVLLYESAAIVQMRRNAIAVQRAEDARKKKRAKHLRKPAAEALQCPPHALFGLQHNWLAGAAPSCTLAAISDAPVPLTGKLNRDGSIYLTPNVNKVAAQVAAAAARNGLKGIVFVNRKDTAASTAREISALLGDPPEQTQDEEERWKALEIELGGLEHAILAGPAAAVPHNALMLRLERDLAERLFRRADGAKVIVATPTLAQGLNLPAHIAILAGDKRSDPDEGGREDLDAHEILNAAARAGRAGHLANGIVLLIPEVVLQFRQGRAFPKGVLDKLKSVLPEDDRCLSLSDPLQTILDRINVAAAADPDVEYALNRLATAVAPEGAETEATTRFSIGRSLAAFTAIRINQKAGFDAKVARLNELIGERAKEADDQVLAELATQSGAPLGILKSLRQRIEDQIERLPQTIPDWTSWIINWLAEDQDARDAILIRDGRAILGATGNKKDGPLTADAVRNLEPGILAWLCGEPLREIERQLGGDPAEKAICPRARELVSQLVPLSLSFAAGLAARTASEIPAVADGTATPVSVIDCLAAGIRRGFDTPNKLAFSDIKRGFLSRVQTHQAYSATIEREPEISNMEEYPAVVDRMRMYLLLVDD</sequence>
<protein>
    <submittedName>
        <fullName evidence="7">DEAD/DEAH box helicase</fullName>
    </submittedName>
</protein>
<keyword evidence="1" id="KW-0547">Nucleotide-binding</keyword>
<dbReference type="SUPFAM" id="SSF52540">
    <property type="entry name" value="P-loop containing nucleoside triphosphate hydrolases"/>
    <property type="match status" value="1"/>
</dbReference>
<evidence type="ECO:0000256" key="3">
    <source>
        <dbReference type="ARBA" id="ARBA00022806"/>
    </source>
</evidence>
<gene>
    <name evidence="7" type="ORF">DI616_19735</name>
</gene>
<keyword evidence="4" id="KW-0067">ATP-binding</keyword>
<dbReference type="SMART" id="SM00487">
    <property type="entry name" value="DEXDc"/>
    <property type="match status" value="1"/>
</dbReference>
<dbReference type="GO" id="GO:0016787">
    <property type="term" value="F:hydrolase activity"/>
    <property type="evidence" value="ECO:0007669"/>
    <property type="project" value="UniProtKB-KW"/>
</dbReference>
<name>A0A533HYM6_PARDE</name>
<dbReference type="InterPro" id="IPR050474">
    <property type="entry name" value="Hel308_SKI2-like"/>
</dbReference>
<dbReference type="InterPro" id="IPR014001">
    <property type="entry name" value="Helicase_ATP-bd"/>
</dbReference>
<dbReference type="PROSITE" id="PS51194">
    <property type="entry name" value="HELICASE_CTER"/>
    <property type="match status" value="1"/>
</dbReference>
<evidence type="ECO:0000259" key="5">
    <source>
        <dbReference type="PROSITE" id="PS51192"/>
    </source>
</evidence>
<dbReference type="PROSITE" id="PS51192">
    <property type="entry name" value="HELICASE_ATP_BIND_1"/>
    <property type="match status" value="1"/>
</dbReference>
<dbReference type="Gene3D" id="3.40.50.300">
    <property type="entry name" value="P-loop containing nucleotide triphosphate hydrolases"/>
    <property type="match status" value="2"/>
</dbReference>
<dbReference type="Proteomes" id="UP000315344">
    <property type="component" value="Unassembled WGS sequence"/>
</dbReference>
<evidence type="ECO:0000256" key="4">
    <source>
        <dbReference type="ARBA" id="ARBA00022840"/>
    </source>
</evidence>
<dbReference type="PANTHER" id="PTHR47961">
    <property type="entry name" value="DNA POLYMERASE THETA, PUTATIVE (AFU_ORTHOLOGUE AFUA_1G05260)-RELATED"/>
    <property type="match status" value="1"/>
</dbReference>
<dbReference type="InterPro" id="IPR011545">
    <property type="entry name" value="DEAD/DEAH_box_helicase_dom"/>
</dbReference>
<evidence type="ECO:0000313" key="7">
    <source>
        <dbReference type="EMBL" id="TKW63327.1"/>
    </source>
</evidence>
<dbReference type="InterPro" id="IPR027417">
    <property type="entry name" value="P-loop_NTPase"/>
</dbReference>
<evidence type="ECO:0000256" key="1">
    <source>
        <dbReference type="ARBA" id="ARBA00022741"/>
    </source>
</evidence>
<dbReference type="EMBL" id="VAFL01000035">
    <property type="protein sequence ID" value="TKW63327.1"/>
    <property type="molecule type" value="Genomic_DNA"/>
</dbReference>